<gene>
    <name evidence="1" type="ORF">dnm_030710</name>
</gene>
<reference evidence="1" key="1">
    <citation type="journal article" date="2021" name="Microb. Physiol.">
        <title>Proteogenomic Insights into the Physiology of Marine, Sulfate-Reducing, Filamentous Desulfonema limicola and Desulfonema magnum.</title>
        <authorList>
            <person name="Schnaars V."/>
            <person name="Wohlbrand L."/>
            <person name="Scheve S."/>
            <person name="Hinrichs C."/>
            <person name="Reinhardt R."/>
            <person name="Rabus R."/>
        </authorList>
    </citation>
    <scope>NUCLEOTIDE SEQUENCE</scope>
    <source>
        <strain evidence="1">4be13</strain>
    </source>
</reference>
<accession>A0A975GMT2</accession>
<keyword evidence="2" id="KW-1185">Reference proteome</keyword>
<protein>
    <recommendedName>
        <fullName evidence="3">Nucleotidyltransferase family protein</fullName>
    </recommendedName>
</protein>
<sequence>MISPKLTNILEIISENLTRRNIPFAVIGAMALAAYGLPRYTADADFLTESRYQPKLLLLMEKLGYTCRQKTDTFAQFDSEMGVLGYADFMFISSESGKDMLRRRVVIRDAMARASYPVIQPSDYIILKLMAVANNPDRSLKDEADILELLKLYSKNLISEIFEPLNTERIRDFADRFRQTERIERCLNTAFRKSHNTGCHTL</sequence>
<proteinExistence type="predicted"/>
<dbReference type="RefSeq" id="WP_207682408.1">
    <property type="nucleotide sequence ID" value="NZ_CP061800.1"/>
</dbReference>
<dbReference type="InterPro" id="IPR043519">
    <property type="entry name" value="NT_sf"/>
</dbReference>
<evidence type="ECO:0008006" key="3">
    <source>
        <dbReference type="Google" id="ProtNLM"/>
    </source>
</evidence>
<dbReference type="Proteomes" id="UP000663722">
    <property type="component" value="Chromosome"/>
</dbReference>
<name>A0A975GMT2_9BACT</name>
<evidence type="ECO:0000313" key="1">
    <source>
        <dbReference type="EMBL" id="QTA87044.1"/>
    </source>
</evidence>
<evidence type="ECO:0000313" key="2">
    <source>
        <dbReference type="Proteomes" id="UP000663722"/>
    </source>
</evidence>
<dbReference type="Gene3D" id="3.30.460.40">
    <property type="match status" value="1"/>
</dbReference>
<dbReference type="AlphaFoldDB" id="A0A975GMT2"/>
<dbReference type="EMBL" id="CP061800">
    <property type="protein sequence ID" value="QTA87044.1"/>
    <property type="molecule type" value="Genomic_DNA"/>
</dbReference>
<organism evidence="1 2">
    <name type="scientific">Desulfonema magnum</name>
    <dbReference type="NCBI Taxonomy" id="45655"/>
    <lineage>
        <taxon>Bacteria</taxon>
        <taxon>Pseudomonadati</taxon>
        <taxon>Thermodesulfobacteriota</taxon>
        <taxon>Desulfobacteria</taxon>
        <taxon>Desulfobacterales</taxon>
        <taxon>Desulfococcaceae</taxon>
        <taxon>Desulfonema</taxon>
    </lineage>
</organism>
<dbReference type="KEGG" id="dmm:dnm_030710"/>
<dbReference type="SUPFAM" id="SSF81301">
    <property type="entry name" value="Nucleotidyltransferase"/>
    <property type="match status" value="1"/>
</dbReference>